<protein>
    <recommendedName>
        <fullName evidence="4">Collagen triple helix repeat-containing protein</fullName>
    </recommendedName>
</protein>
<dbReference type="Gene3D" id="2.60.120.40">
    <property type="match status" value="1"/>
</dbReference>
<keyword evidence="3" id="KW-1185">Reference proteome</keyword>
<sequence length="169" mass="16830">MNEALQIEHLTSGTIEANANVAFDSTILLSGNIGYDSATGVISLNEPGRYEFNWWVATQSSPSSNGAGFMLVSSQGDSVIANSPIKTGEVVGIAVIEVESPPVTVELRNNSTAIVFYSTIVPIKAGMTVIGESAQGATGDTGAAGSTGATGVTGATGATGDTGATGVTG</sequence>
<organism evidence="2 3">
    <name type="scientific">Propionispora hippei DSM 15287</name>
    <dbReference type="NCBI Taxonomy" id="1123003"/>
    <lineage>
        <taxon>Bacteria</taxon>
        <taxon>Bacillati</taxon>
        <taxon>Bacillota</taxon>
        <taxon>Negativicutes</taxon>
        <taxon>Selenomonadales</taxon>
        <taxon>Sporomusaceae</taxon>
        <taxon>Propionispora</taxon>
    </lineage>
</organism>
<dbReference type="Proteomes" id="UP000322917">
    <property type="component" value="Unassembled WGS sequence"/>
</dbReference>
<feature type="non-terminal residue" evidence="2">
    <location>
        <position position="169"/>
    </location>
</feature>
<evidence type="ECO:0000256" key="1">
    <source>
        <dbReference type="SAM" id="MobiDB-lite"/>
    </source>
</evidence>
<accession>A0A1M6NTE7</accession>
<name>A0A1M6NTE7_9FIRM</name>
<feature type="region of interest" description="Disordered" evidence="1">
    <location>
        <begin position="136"/>
        <end position="169"/>
    </location>
</feature>
<evidence type="ECO:0008006" key="4">
    <source>
        <dbReference type="Google" id="ProtNLM"/>
    </source>
</evidence>
<evidence type="ECO:0000313" key="2">
    <source>
        <dbReference type="EMBL" id="SHJ98862.1"/>
    </source>
</evidence>
<reference evidence="2 3" key="1">
    <citation type="submission" date="2016-11" db="EMBL/GenBank/DDBJ databases">
        <authorList>
            <person name="Varghese N."/>
            <person name="Submissions S."/>
        </authorList>
    </citation>
    <scope>NUCLEOTIDE SEQUENCE [LARGE SCALE GENOMIC DNA]</scope>
    <source>
        <strain evidence="2 3">DSM 15287</strain>
    </source>
</reference>
<dbReference type="AlphaFoldDB" id="A0A1M6NTE7"/>
<evidence type="ECO:0000313" key="3">
    <source>
        <dbReference type="Proteomes" id="UP000322917"/>
    </source>
</evidence>
<dbReference type="InterPro" id="IPR008983">
    <property type="entry name" value="Tumour_necrosis_fac-like_dom"/>
</dbReference>
<gene>
    <name evidence="2" type="ORF">SAMN02745170_03858</name>
</gene>
<proteinExistence type="predicted"/>
<dbReference type="EMBL" id="FQZD01000058">
    <property type="protein sequence ID" value="SHJ98862.1"/>
    <property type="molecule type" value="Genomic_DNA"/>
</dbReference>